<evidence type="ECO:0000256" key="2">
    <source>
        <dbReference type="ARBA" id="ARBA00003861"/>
    </source>
</evidence>
<keyword evidence="8" id="KW-0175">Coiled coil</keyword>
<feature type="repeat" description="ARM" evidence="9">
    <location>
        <begin position="636"/>
        <end position="678"/>
    </location>
</feature>
<dbReference type="InterPro" id="IPR057314">
    <property type="entry name" value="PUB2-4-like_N"/>
</dbReference>
<dbReference type="EC" id="2.3.2.27" evidence="4"/>
<evidence type="ECO:0000256" key="1">
    <source>
        <dbReference type="ARBA" id="ARBA00000900"/>
    </source>
</evidence>
<dbReference type="FunFam" id="3.30.40.10:FF:000292">
    <property type="entry name" value="RING-type E3 ubiquitin transferase"/>
    <property type="match status" value="1"/>
</dbReference>
<dbReference type="Gene3D" id="1.25.10.10">
    <property type="entry name" value="Leucine-rich Repeat Variant"/>
    <property type="match status" value="2"/>
</dbReference>
<dbReference type="PROSITE" id="PS51698">
    <property type="entry name" value="U_BOX"/>
    <property type="match status" value="1"/>
</dbReference>
<evidence type="ECO:0000256" key="9">
    <source>
        <dbReference type="PROSITE-ProRule" id="PRU00259"/>
    </source>
</evidence>
<evidence type="ECO:0000313" key="12">
    <source>
        <dbReference type="Proteomes" id="UP001386955"/>
    </source>
</evidence>
<dbReference type="InterPro" id="IPR000225">
    <property type="entry name" value="Armadillo"/>
</dbReference>
<keyword evidence="7" id="KW-0833">Ubl conjugation pathway</keyword>
<reference evidence="11 12" key="1">
    <citation type="submission" date="2024-01" db="EMBL/GenBank/DDBJ databases">
        <title>The genomes of 5 underutilized Papilionoideae crops provide insights into root nodulation and disease resistanc.</title>
        <authorList>
            <person name="Jiang F."/>
        </authorList>
    </citation>
    <scope>NUCLEOTIDE SEQUENCE [LARGE SCALE GENOMIC DNA]</scope>
    <source>
        <strain evidence="11">DUOXIRENSHENG_FW03</strain>
        <tissue evidence="11">Leaves</tissue>
    </source>
</reference>
<evidence type="ECO:0000256" key="3">
    <source>
        <dbReference type="ARBA" id="ARBA00004906"/>
    </source>
</evidence>
<dbReference type="SMART" id="SM00185">
    <property type="entry name" value="ARM"/>
    <property type="match status" value="5"/>
</dbReference>
<keyword evidence="12" id="KW-1185">Reference proteome</keyword>
<evidence type="ECO:0000256" key="8">
    <source>
        <dbReference type="ARBA" id="ARBA00023054"/>
    </source>
</evidence>
<dbReference type="InterPro" id="IPR058678">
    <property type="entry name" value="ARM_PUB"/>
</dbReference>
<keyword evidence="5" id="KW-0808">Transferase</keyword>
<dbReference type="GO" id="GO:0016567">
    <property type="term" value="P:protein ubiquitination"/>
    <property type="evidence" value="ECO:0007669"/>
    <property type="project" value="InterPro"/>
</dbReference>
<dbReference type="PANTHER" id="PTHR23315">
    <property type="entry name" value="U BOX DOMAIN-CONTAINING"/>
    <property type="match status" value="1"/>
</dbReference>
<keyword evidence="6" id="KW-0677">Repeat</keyword>
<dbReference type="InterPro" id="IPR045210">
    <property type="entry name" value="RING-Ubox_PUB"/>
</dbReference>
<comment type="catalytic activity">
    <reaction evidence="1">
        <text>S-ubiquitinyl-[E2 ubiquitin-conjugating enzyme]-L-cysteine + [acceptor protein]-L-lysine = [E2 ubiquitin-conjugating enzyme]-L-cysteine + N(6)-ubiquitinyl-[acceptor protein]-L-lysine.</text>
        <dbReference type="EC" id="2.3.2.27"/>
    </reaction>
</comment>
<dbReference type="InterPro" id="IPR003613">
    <property type="entry name" value="Ubox_domain"/>
</dbReference>
<dbReference type="Pfam" id="PF04564">
    <property type="entry name" value="U-box"/>
    <property type="match status" value="1"/>
</dbReference>
<dbReference type="EMBL" id="JAYMYS010000005">
    <property type="protein sequence ID" value="KAK7393397.1"/>
    <property type="molecule type" value="Genomic_DNA"/>
</dbReference>
<comment type="caution">
    <text evidence="11">The sequence shown here is derived from an EMBL/GenBank/DDBJ whole genome shotgun (WGS) entry which is preliminary data.</text>
</comment>
<evidence type="ECO:0000259" key="10">
    <source>
        <dbReference type="PROSITE" id="PS51698"/>
    </source>
</evidence>
<dbReference type="AlphaFoldDB" id="A0AAN9XI11"/>
<dbReference type="SMART" id="SM00504">
    <property type="entry name" value="Ubox"/>
    <property type="match status" value="1"/>
</dbReference>
<name>A0AAN9XI11_PSOTE</name>
<gene>
    <name evidence="11" type="ORF">VNO78_21951</name>
</gene>
<feature type="repeat" description="ARM" evidence="9">
    <location>
        <begin position="677"/>
        <end position="718"/>
    </location>
</feature>
<feature type="repeat" description="ARM" evidence="9">
    <location>
        <begin position="554"/>
        <end position="596"/>
    </location>
</feature>
<dbReference type="GO" id="GO:0061630">
    <property type="term" value="F:ubiquitin protein ligase activity"/>
    <property type="evidence" value="ECO:0007669"/>
    <property type="project" value="UniProtKB-EC"/>
</dbReference>
<dbReference type="InterPro" id="IPR013083">
    <property type="entry name" value="Znf_RING/FYVE/PHD"/>
</dbReference>
<dbReference type="CDD" id="cd16664">
    <property type="entry name" value="RING-Ubox_PUB"/>
    <property type="match status" value="1"/>
</dbReference>
<protein>
    <recommendedName>
        <fullName evidence="4">RING-type E3 ubiquitin transferase</fullName>
        <ecNumber evidence="4">2.3.2.27</ecNumber>
    </recommendedName>
</protein>
<accession>A0AAN9XI11</accession>
<organism evidence="11 12">
    <name type="scientific">Psophocarpus tetragonolobus</name>
    <name type="common">Winged bean</name>
    <name type="synonym">Dolichos tetragonolobus</name>
    <dbReference type="NCBI Taxonomy" id="3891"/>
    <lineage>
        <taxon>Eukaryota</taxon>
        <taxon>Viridiplantae</taxon>
        <taxon>Streptophyta</taxon>
        <taxon>Embryophyta</taxon>
        <taxon>Tracheophyta</taxon>
        <taxon>Spermatophyta</taxon>
        <taxon>Magnoliopsida</taxon>
        <taxon>eudicotyledons</taxon>
        <taxon>Gunneridae</taxon>
        <taxon>Pentapetalae</taxon>
        <taxon>rosids</taxon>
        <taxon>fabids</taxon>
        <taxon>Fabales</taxon>
        <taxon>Fabaceae</taxon>
        <taxon>Papilionoideae</taxon>
        <taxon>50 kb inversion clade</taxon>
        <taxon>NPAAA clade</taxon>
        <taxon>indigoferoid/millettioid clade</taxon>
        <taxon>Phaseoleae</taxon>
        <taxon>Psophocarpus</taxon>
    </lineage>
</organism>
<evidence type="ECO:0000256" key="7">
    <source>
        <dbReference type="ARBA" id="ARBA00022786"/>
    </source>
</evidence>
<dbReference type="SUPFAM" id="SSF48371">
    <property type="entry name" value="ARM repeat"/>
    <property type="match status" value="1"/>
</dbReference>
<dbReference type="Gene3D" id="3.30.40.10">
    <property type="entry name" value="Zinc/RING finger domain, C3HC4 (zinc finger)"/>
    <property type="match status" value="1"/>
</dbReference>
<dbReference type="InterPro" id="IPR011989">
    <property type="entry name" value="ARM-like"/>
</dbReference>
<dbReference type="FunFam" id="1.25.10.10:FF:000082">
    <property type="entry name" value="RING-type E3 ubiquitin transferase"/>
    <property type="match status" value="1"/>
</dbReference>
<dbReference type="PANTHER" id="PTHR23315:SF278">
    <property type="entry name" value="U-BOX DOMAIN-CONTAINING PROTEIN 3"/>
    <property type="match status" value="1"/>
</dbReference>
<evidence type="ECO:0000256" key="4">
    <source>
        <dbReference type="ARBA" id="ARBA00012483"/>
    </source>
</evidence>
<comment type="function">
    <text evidence="2">Functions as an E3 ubiquitin ligase.</text>
</comment>
<sequence length="800" mass="88444">MFDEFSLTSQTHRTSVKCLINSISRFIHLVSCQTMKPMPFQKICNNMVAVLKRLKPVLDDVMDYQIPSEVNLCKECEVLDMRVDEARDFVEKWSPKTSKIHSVLQGGTLLIKLQSSSLDICHMIVRSLQSPPSALVLANLQHYIQELQCFKKEMAMVYIEEALRNQRDNNEPCAEHLREIIELLKLTSNQELLKESIAVEKERLNAEVNKMIGDLEEINEIVNLVRNLRDYVMKTECPVVKSGLSIPPYFRCPLSLELMLDPVIVASGQTYERQSIQKWLDHGLTVCPKTRQRLIHKNLIPNYTVKAMIATWCEENNVKLSGNFEHDKSACITSSSDHLLPQDLTHDCYGGSLGSSNSISRSSLQTENAFEKQKTYNSFRLCGEYNGCQSEATEKCEQQSPYTHSRSESCSSSISSTDCTHGVSKEVSGISNKHQNVTVLSGEISKVCPPGNKQSEISPWLSGKQFQNPGSNVGVLENGNNTHTNTTTNNSHSRFDSSPVFNSGADELTTSSHVIRLIEDLHSQSIEMQTTAAEELRLLTKHNKENRIIVGQCGAVTPLLSLLYSDMKVTQEHAVTALLNLSINEDNKALIMEAGAIEPLIHVLKTGNDSAKENSAATLFSLSIIENNKAKIGRSGAVKALVDLLASGTLRGKKDAATALFNLSIFHENKARIVQAGAVKFLVRLMDHAGGMVDKAVALLSNLSTIPEGRIEIARERGIPLLVEIIESGSQRGKENAASILLQLCLHSTKFCNLVLQEGAVPPLCALSVSGTPRAKEKAQQLLSHFRNQREVAATGKAKS</sequence>
<proteinExistence type="predicted"/>
<dbReference type="Pfam" id="PF25598">
    <property type="entry name" value="ARM_PUB"/>
    <property type="match status" value="1"/>
</dbReference>
<dbReference type="InterPro" id="IPR016024">
    <property type="entry name" value="ARM-type_fold"/>
</dbReference>
<comment type="pathway">
    <text evidence="3">Protein modification; protein ubiquitination.</text>
</comment>
<evidence type="ECO:0000256" key="5">
    <source>
        <dbReference type="ARBA" id="ARBA00022679"/>
    </source>
</evidence>
<feature type="domain" description="U-box" evidence="10">
    <location>
        <begin position="245"/>
        <end position="319"/>
    </location>
</feature>
<evidence type="ECO:0000313" key="11">
    <source>
        <dbReference type="EMBL" id="KAK7393397.1"/>
    </source>
</evidence>
<evidence type="ECO:0000256" key="6">
    <source>
        <dbReference type="ARBA" id="ARBA00022737"/>
    </source>
</evidence>
<dbReference type="PROSITE" id="PS50176">
    <property type="entry name" value="ARM_REPEAT"/>
    <property type="match status" value="3"/>
</dbReference>
<dbReference type="Proteomes" id="UP001386955">
    <property type="component" value="Unassembled WGS sequence"/>
</dbReference>
<dbReference type="Pfam" id="PF25240">
    <property type="entry name" value="PUB2_N"/>
    <property type="match status" value="1"/>
</dbReference>
<dbReference type="SUPFAM" id="SSF57850">
    <property type="entry name" value="RING/U-box"/>
    <property type="match status" value="1"/>
</dbReference>